<evidence type="ECO:0000313" key="2">
    <source>
        <dbReference type="EnsemblMetazoa" id="G17771.1:cds"/>
    </source>
</evidence>
<dbReference type="EnsemblMetazoa" id="G17771.1">
    <property type="protein sequence ID" value="G17771.1:cds"/>
    <property type="gene ID" value="G17771"/>
</dbReference>
<feature type="region of interest" description="Disordered" evidence="1">
    <location>
        <begin position="1"/>
        <end position="39"/>
    </location>
</feature>
<evidence type="ECO:0000313" key="3">
    <source>
        <dbReference type="Proteomes" id="UP000005408"/>
    </source>
</evidence>
<feature type="compositionally biased region" description="Polar residues" evidence="1">
    <location>
        <begin position="363"/>
        <end position="374"/>
    </location>
</feature>
<keyword evidence="3" id="KW-1185">Reference proteome</keyword>
<reference evidence="2" key="1">
    <citation type="submission" date="2022-08" db="UniProtKB">
        <authorList>
            <consortium name="EnsemblMetazoa"/>
        </authorList>
    </citation>
    <scope>IDENTIFICATION</scope>
    <source>
        <strain evidence="2">05x7-T-G4-1.051#20</strain>
    </source>
</reference>
<protein>
    <submittedName>
        <fullName evidence="2">Uncharacterized protein</fullName>
    </submittedName>
</protein>
<proteinExistence type="predicted"/>
<evidence type="ECO:0000256" key="1">
    <source>
        <dbReference type="SAM" id="MobiDB-lite"/>
    </source>
</evidence>
<dbReference type="InterPro" id="IPR011029">
    <property type="entry name" value="DEATH-like_dom_sf"/>
</dbReference>
<sequence length="491" mass="55480">MYNLTSKENGTIQPMVPTASVNGTKRNARLQKDFPSTPPGKIRIRGKNCPKTAVSEAVRENIDLIENDLKVKESSLLDEMQGYLSEEDVIKITRSSRKDQAHFFAEIIEDLNGNSFLHVLNILNKTSFGHISKELKKSYEKHLPTQLPSTLCPICRIQSEVDIKSLRCGLIREELLPKDLKKDINNCQTLKGHQNVLWQELFYHLKMMQPKQNVTERFINIFKDAKHRSIFSYLSLNGLPCFDCTCDRNPSIETDTCNLRAISSLNLNASDESTTSSIETIQEPQWFNDAVHSSSSEEGVKPATMKSRKRTGIYSMKMSLCRPNIFDSDMNSGAEALKMFQPLDRSNLSLKKKKVAKAPTKTGNKSPSPSSTLSCGEKNSHKCTTSLDSYSRLNIVQVSEITSTTHGINRQHRAVKRSMKPENRSTTERDLPTMVGLRKSTSEPLLKLPYKAEESLRKRLKVVSVSPFISNSDSISEEFISEYKAYRINTC</sequence>
<name>A0A8W8JBW6_MAGGI</name>
<accession>A0A8W8JBW6</accession>
<dbReference type="Proteomes" id="UP000005408">
    <property type="component" value="Unassembled WGS sequence"/>
</dbReference>
<dbReference type="Gene3D" id="1.10.533.10">
    <property type="entry name" value="Death Domain, Fas"/>
    <property type="match status" value="1"/>
</dbReference>
<organism evidence="2 3">
    <name type="scientific">Magallana gigas</name>
    <name type="common">Pacific oyster</name>
    <name type="synonym">Crassostrea gigas</name>
    <dbReference type="NCBI Taxonomy" id="29159"/>
    <lineage>
        <taxon>Eukaryota</taxon>
        <taxon>Metazoa</taxon>
        <taxon>Spiralia</taxon>
        <taxon>Lophotrochozoa</taxon>
        <taxon>Mollusca</taxon>
        <taxon>Bivalvia</taxon>
        <taxon>Autobranchia</taxon>
        <taxon>Pteriomorphia</taxon>
        <taxon>Ostreida</taxon>
        <taxon>Ostreoidea</taxon>
        <taxon>Ostreidae</taxon>
        <taxon>Magallana</taxon>
    </lineage>
</organism>
<dbReference type="AlphaFoldDB" id="A0A8W8JBW6"/>
<feature type="region of interest" description="Disordered" evidence="1">
    <location>
        <begin position="354"/>
        <end position="379"/>
    </location>
</feature>
<feature type="compositionally biased region" description="Polar residues" evidence="1">
    <location>
        <begin position="1"/>
        <end position="12"/>
    </location>
</feature>